<comment type="caution">
    <text evidence="2">The sequence shown here is derived from an EMBL/GenBank/DDBJ whole genome shotgun (WGS) entry which is preliminary data.</text>
</comment>
<gene>
    <name evidence="2" type="ORF">TCAL_17078</name>
</gene>
<evidence type="ECO:0000313" key="2">
    <source>
        <dbReference type="EMBL" id="TRY79860.1"/>
    </source>
</evidence>
<protein>
    <submittedName>
        <fullName evidence="2">Uncharacterized protein</fullName>
    </submittedName>
</protein>
<feature type="compositionally biased region" description="Basic and acidic residues" evidence="1">
    <location>
        <begin position="1"/>
        <end position="16"/>
    </location>
</feature>
<dbReference type="AlphaFoldDB" id="A0A553PQB0"/>
<feature type="region of interest" description="Disordered" evidence="1">
    <location>
        <begin position="1"/>
        <end position="25"/>
    </location>
</feature>
<proteinExistence type="predicted"/>
<evidence type="ECO:0000313" key="3">
    <source>
        <dbReference type="Proteomes" id="UP000318571"/>
    </source>
</evidence>
<reference evidence="2 3" key="1">
    <citation type="journal article" date="2018" name="Nat. Ecol. Evol.">
        <title>Genomic signatures of mitonuclear coevolution across populations of Tigriopus californicus.</title>
        <authorList>
            <person name="Barreto F.S."/>
            <person name="Watson E.T."/>
            <person name="Lima T.G."/>
            <person name="Willett C.S."/>
            <person name="Edmands S."/>
            <person name="Li W."/>
            <person name="Burton R.S."/>
        </authorList>
    </citation>
    <scope>NUCLEOTIDE SEQUENCE [LARGE SCALE GENOMIC DNA]</scope>
    <source>
        <strain evidence="2 3">San Diego</strain>
    </source>
</reference>
<evidence type="ECO:0000256" key="1">
    <source>
        <dbReference type="SAM" id="MobiDB-lite"/>
    </source>
</evidence>
<name>A0A553PQB0_TIGCA</name>
<dbReference type="Proteomes" id="UP000318571">
    <property type="component" value="Chromosome 6"/>
</dbReference>
<keyword evidence="3" id="KW-1185">Reference proteome</keyword>
<sequence>MPEHTYENSLEYKGEHGQPISCSEESHDDSMLLQVVRCFSTDARRQLMYPRPPISVVTVRGASSFLRALETLTGCASCGPAAGLLCEALRAGLWGVAGKEFEFS</sequence>
<dbReference type="EMBL" id="VCGU01000002">
    <property type="protein sequence ID" value="TRY79860.1"/>
    <property type="molecule type" value="Genomic_DNA"/>
</dbReference>
<organism evidence="2 3">
    <name type="scientific">Tigriopus californicus</name>
    <name type="common">Marine copepod</name>
    <dbReference type="NCBI Taxonomy" id="6832"/>
    <lineage>
        <taxon>Eukaryota</taxon>
        <taxon>Metazoa</taxon>
        <taxon>Ecdysozoa</taxon>
        <taxon>Arthropoda</taxon>
        <taxon>Crustacea</taxon>
        <taxon>Multicrustacea</taxon>
        <taxon>Hexanauplia</taxon>
        <taxon>Copepoda</taxon>
        <taxon>Harpacticoida</taxon>
        <taxon>Harpacticidae</taxon>
        <taxon>Tigriopus</taxon>
    </lineage>
</organism>
<accession>A0A553PQB0</accession>